<dbReference type="AlphaFoldDB" id="S8AHQ9"/>
<proteinExistence type="predicted"/>
<organism evidence="1 2">
    <name type="scientific">Penicillium oxalicum (strain 114-2 / CGMCC 5302)</name>
    <name type="common">Penicillium decumbens</name>
    <dbReference type="NCBI Taxonomy" id="933388"/>
    <lineage>
        <taxon>Eukaryota</taxon>
        <taxon>Fungi</taxon>
        <taxon>Dikarya</taxon>
        <taxon>Ascomycota</taxon>
        <taxon>Pezizomycotina</taxon>
        <taxon>Eurotiomycetes</taxon>
        <taxon>Eurotiomycetidae</taxon>
        <taxon>Eurotiales</taxon>
        <taxon>Aspergillaceae</taxon>
        <taxon>Penicillium</taxon>
    </lineage>
</organism>
<dbReference type="EMBL" id="KB644408">
    <property type="protein sequence ID" value="EPS25253.1"/>
    <property type="molecule type" value="Genomic_DNA"/>
</dbReference>
<reference evidence="1 2" key="1">
    <citation type="journal article" date="2013" name="PLoS ONE">
        <title>Genomic and secretomic analyses reveal unique features of the lignocellulolytic enzyme system of Penicillium decumbens.</title>
        <authorList>
            <person name="Liu G."/>
            <person name="Zhang L."/>
            <person name="Wei X."/>
            <person name="Zou G."/>
            <person name="Qin Y."/>
            <person name="Ma L."/>
            <person name="Li J."/>
            <person name="Zheng H."/>
            <person name="Wang S."/>
            <person name="Wang C."/>
            <person name="Xun L."/>
            <person name="Zhao G.-P."/>
            <person name="Zhou Z."/>
            <person name="Qu Y."/>
        </authorList>
    </citation>
    <scope>NUCLEOTIDE SEQUENCE [LARGE SCALE GENOMIC DNA]</scope>
    <source>
        <strain evidence="2">114-2 / CGMCC 5302</strain>
    </source>
</reference>
<accession>S8AHQ9</accession>
<evidence type="ECO:0000313" key="2">
    <source>
        <dbReference type="Proteomes" id="UP000019376"/>
    </source>
</evidence>
<dbReference type="Proteomes" id="UP000019376">
    <property type="component" value="Unassembled WGS sequence"/>
</dbReference>
<protein>
    <submittedName>
        <fullName evidence="1">Uncharacterized protein</fullName>
    </submittedName>
</protein>
<keyword evidence="2" id="KW-1185">Reference proteome</keyword>
<name>S8AHQ9_PENO1</name>
<gene>
    <name evidence="1" type="ORF">PDE_00186</name>
</gene>
<sequence length="153" mass="17006">MTREVYTTFLGDLHKEKELCTAGSGPMYLGVAMSLGASAPRASFAHGRNPLKIIGWGSGKRPMRRFVLSVGRIRTCPSMQDGHRMMVPQGSLPSFLMLTLMMERSEKRGKEKKDSLFSVKCKVGEHIRIGQSLSRAAVLLQLLRVSPMWAVQN</sequence>
<dbReference type="HOGENOM" id="CLU_1713923_0_0_1"/>
<evidence type="ECO:0000313" key="1">
    <source>
        <dbReference type="EMBL" id="EPS25253.1"/>
    </source>
</evidence>